<dbReference type="Gene3D" id="3.40.50.300">
    <property type="entry name" value="P-loop containing nucleotide triphosphate hydrolases"/>
    <property type="match status" value="1"/>
</dbReference>
<organism evidence="4 5">
    <name type="scientific">Rhodococcus maanshanensis</name>
    <dbReference type="NCBI Taxonomy" id="183556"/>
    <lineage>
        <taxon>Bacteria</taxon>
        <taxon>Bacillati</taxon>
        <taxon>Actinomycetota</taxon>
        <taxon>Actinomycetes</taxon>
        <taxon>Mycobacteriales</taxon>
        <taxon>Nocardiaceae</taxon>
        <taxon>Rhodococcus</taxon>
    </lineage>
</organism>
<dbReference type="PROSITE" id="PS50893">
    <property type="entry name" value="ABC_TRANSPORTER_2"/>
    <property type="match status" value="1"/>
</dbReference>
<protein>
    <submittedName>
        <fullName evidence="4">ABC-2 type transport system ATP-binding protein</fullName>
    </submittedName>
</protein>
<dbReference type="PROSITE" id="PS00211">
    <property type="entry name" value="ABC_TRANSPORTER_1"/>
    <property type="match status" value="1"/>
</dbReference>
<proteinExistence type="predicted"/>
<dbReference type="Proteomes" id="UP000198677">
    <property type="component" value="Unassembled WGS sequence"/>
</dbReference>
<reference evidence="5" key="1">
    <citation type="submission" date="2016-10" db="EMBL/GenBank/DDBJ databases">
        <authorList>
            <person name="Varghese N."/>
            <person name="Submissions S."/>
        </authorList>
    </citation>
    <scope>NUCLEOTIDE SEQUENCE [LARGE SCALE GENOMIC DNA]</scope>
    <source>
        <strain evidence="5">DSM 44675</strain>
    </source>
</reference>
<dbReference type="InterPro" id="IPR017871">
    <property type="entry name" value="ABC_transporter-like_CS"/>
</dbReference>
<dbReference type="AlphaFoldDB" id="A0A1H7TZU3"/>
<name>A0A1H7TZU3_9NOCA</name>
<accession>A0A1H7TZU3</accession>
<feature type="domain" description="ABC transporter" evidence="3">
    <location>
        <begin position="10"/>
        <end position="233"/>
    </location>
</feature>
<dbReference type="Pfam" id="PF00005">
    <property type="entry name" value="ABC_tran"/>
    <property type="match status" value="1"/>
</dbReference>
<dbReference type="PANTHER" id="PTHR43038:SF3">
    <property type="entry name" value="ABC TRANSPORTER G FAMILY MEMBER 20 ISOFORM X1"/>
    <property type="match status" value="1"/>
</dbReference>
<dbReference type="SMART" id="SM00382">
    <property type="entry name" value="AAA"/>
    <property type="match status" value="1"/>
</dbReference>
<dbReference type="GO" id="GO:0016887">
    <property type="term" value="F:ATP hydrolysis activity"/>
    <property type="evidence" value="ECO:0007669"/>
    <property type="project" value="InterPro"/>
</dbReference>
<evidence type="ECO:0000256" key="2">
    <source>
        <dbReference type="ARBA" id="ARBA00022840"/>
    </source>
</evidence>
<evidence type="ECO:0000256" key="1">
    <source>
        <dbReference type="ARBA" id="ARBA00022741"/>
    </source>
</evidence>
<dbReference type="RefSeq" id="WP_072752122.1">
    <property type="nucleotide sequence ID" value="NZ_FOAW01000017.1"/>
</dbReference>
<sequence>MPGSTDRPAIEITDLVVRRGRNEVLHTLNLSVRSGSITGLLGPSGCGKTTLMRAIVGTQIVESGSVTVLGEPAGSASLRHRVGYVTQSPTVYLDLSVRDNVRYFAALYGRTAAAAAEAVDAVALGGYSDQQAGQLSGGQRARVSLACALVGDPELLILDEPTVGLDPVLRADLWDRFADLAASGTTLLVSSHVMDEAEHCPELLLLREGSLIAQLSPDELRTETGQSSLEHAFLTLIRSRTVGAEQS</sequence>
<dbReference type="GO" id="GO:0005524">
    <property type="term" value="F:ATP binding"/>
    <property type="evidence" value="ECO:0007669"/>
    <property type="project" value="UniProtKB-KW"/>
</dbReference>
<dbReference type="PANTHER" id="PTHR43038">
    <property type="entry name" value="ATP-BINDING CASSETTE, SUB-FAMILY H, MEMBER 1"/>
    <property type="match status" value="1"/>
</dbReference>
<gene>
    <name evidence="4" type="ORF">SAMN05444583_1173</name>
</gene>
<dbReference type="InterPro" id="IPR027417">
    <property type="entry name" value="P-loop_NTPase"/>
</dbReference>
<dbReference type="CDD" id="cd03230">
    <property type="entry name" value="ABC_DR_subfamily_A"/>
    <property type="match status" value="1"/>
</dbReference>
<dbReference type="InterPro" id="IPR003439">
    <property type="entry name" value="ABC_transporter-like_ATP-bd"/>
</dbReference>
<dbReference type="SUPFAM" id="SSF52540">
    <property type="entry name" value="P-loop containing nucleoside triphosphate hydrolases"/>
    <property type="match status" value="1"/>
</dbReference>
<evidence type="ECO:0000313" key="4">
    <source>
        <dbReference type="EMBL" id="SEL90261.1"/>
    </source>
</evidence>
<keyword evidence="2 4" id="KW-0067">ATP-binding</keyword>
<dbReference type="OrthoDB" id="9804819at2"/>
<dbReference type="EMBL" id="FOAW01000017">
    <property type="protein sequence ID" value="SEL90261.1"/>
    <property type="molecule type" value="Genomic_DNA"/>
</dbReference>
<dbReference type="InterPro" id="IPR003593">
    <property type="entry name" value="AAA+_ATPase"/>
</dbReference>
<evidence type="ECO:0000259" key="3">
    <source>
        <dbReference type="PROSITE" id="PS50893"/>
    </source>
</evidence>
<keyword evidence="5" id="KW-1185">Reference proteome</keyword>
<keyword evidence="1" id="KW-0547">Nucleotide-binding</keyword>
<evidence type="ECO:0000313" key="5">
    <source>
        <dbReference type="Proteomes" id="UP000198677"/>
    </source>
</evidence>